<gene>
    <name evidence="7" type="primary">rplR</name>
    <name evidence="9" type="ORF">FIV42_18475</name>
</gene>
<dbReference type="InterPro" id="IPR004389">
    <property type="entry name" value="Ribosomal_uL18_bac-type"/>
</dbReference>
<evidence type="ECO:0000256" key="4">
    <source>
        <dbReference type="ARBA" id="ARBA00022980"/>
    </source>
</evidence>
<proteinExistence type="inferred from homology"/>
<keyword evidence="10" id="KW-1185">Reference proteome</keyword>
<evidence type="ECO:0000313" key="9">
    <source>
        <dbReference type="EMBL" id="QDG54919.1"/>
    </source>
</evidence>
<reference evidence="9 10" key="1">
    <citation type="submission" date="2019-06" db="EMBL/GenBank/DDBJ databases">
        <title>Persicimonas caeni gen. nov., sp. nov., a predatory bacterium isolated from solar saltern.</title>
        <authorList>
            <person name="Wang S."/>
        </authorList>
    </citation>
    <scope>NUCLEOTIDE SEQUENCE [LARGE SCALE GENOMIC DNA]</scope>
    <source>
        <strain evidence="9 10">YN101</strain>
    </source>
</reference>
<comment type="function">
    <text evidence="7">This is one of the proteins that bind and probably mediate the attachment of the 5S RNA into the large ribosomal subunit, where it forms part of the central protuberance.</text>
</comment>
<dbReference type="InterPro" id="IPR057268">
    <property type="entry name" value="Ribosomal_L18"/>
</dbReference>
<dbReference type="OrthoDB" id="9810939at2"/>
<dbReference type="FunFam" id="3.30.420.100:FF:000001">
    <property type="entry name" value="50S ribosomal protein L18"/>
    <property type="match status" value="1"/>
</dbReference>
<feature type="region of interest" description="Disordered" evidence="8">
    <location>
        <begin position="1"/>
        <end position="30"/>
    </location>
</feature>
<dbReference type="PANTHER" id="PTHR12899:SF3">
    <property type="entry name" value="LARGE RIBOSOMAL SUBUNIT PROTEIN UL18M"/>
    <property type="match status" value="1"/>
</dbReference>
<dbReference type="CDD" id="cd00432">
    <property type="entry name" value="Ribosomal_L18_L5e"/>
    <property type="match status" value="1"/>
</dbReference>
<dbReference type="PANTHER" id="PTHR12899">
    <property type="entry name" value="39S RIBOSOMAL PROTEIN L18, MITOCHONDRIAL"/>
    <property type="match status" value="1"/>
</dbReference>
<dbReference type="Gene3D" id="3.30.420.100">
    <property type="match status" value="1"/>
</dbReference>
<comment type="subunit">
    <text evidence="7">Part of the 50S ribosomal subunit; part of the 5S rRNA/L5/L18/L25 subcomplex. Contacts the 5S and 23S rRNAs.</text>
</comment>
<protein>
    <recommendedName>
        <fullName evidence="6 7">Large ribosomal subunit protein uL18</fullName>
    </recommendedName>
</protein>
<evidence type="ECO:0000256" key="5">
    <source>
        <dbReference type="ARBA" id="ARBA00023274"/>
    </source>
</evidence>
<comment type="similarity">
    <text evidence="1 7">Belongs to the universal ribosomal protein uL18 family.</text>
</comment>
<dbReference type="GO" id="GO:0003735">
    <property type="term" value="F:structural constituent of ribosome"/>
    <property type="evidence" value="ECO:0007669"/>
    <property type="project" value="InterPro"/>
</dbReference>
<name>A0A4Y6Q369_PERCE</name>
<evidence type="ECO:0000256" key="7">
    <source>
        <dbReference type="HAMAP-Rule" id="MF_01337"/>
    </source>
</evidence>
<evidence type="ECO:0000256" key="2">
    <source>
        <dbReference type="ARBA" id="ARBA00022730"/>
    </source>
</evidence>
<accession>A0A4Y6Q369</accession>
<dbReference type="NCBIfam" id="TIGR00060">
    <property type="entry name" value="L18_bact"/>
    <property type="match status" value="1"/>
</dbReference>
<keyword evidence="3 7" id="KW-0694">RNA-binding</keyword>
<accession>A0A5B8YE17</accession>
<dbReference type="Proteomes" id="UP000315995">
    <property type="component" value="Chromosome"/>
</dbReference>
<keyword evidence="5 7" id="KW-0687">Ribonucleoprotein</keyword>
<dbReference type="SUPFAM" id="SSF53137">
    <property type="entry name" value="Translational machinery components"/>
    <property type="match status" value="1"/>
</dbReference>
<dbReference type="GO" id="GO:0008097">
    <property type="term" value="F:5S rRNA binding"/>
    <property type="evidence" value="ECO:0007669"/>
    <property type="project" value="TreeGrafter"/>
</dbReference>
<dbReference type="GO" id="GO:0022625">
    <property type="term" value="C:cytosolic large ribosomal subunit"/>
    <property type="evidence" value="ECO:0007669"/>
    <property type="project" value="TreeGrafter"/>
</dbReference>
<dbReference type="GO" id="GO:0006412">
    <property type="term" value="P:translation"/>
    <property type="evidence" value="ECO:0007669"/>
    <property type="project" value="UniProtKB-UniRule"/>
</dbReference>
<keyword evidence="4 7" id="KW-0689">Ribosomal protein</keyword>
<evidence type="ECO:0000256" key="3">
    <source>
        <dbReference type="ARBA" id="ARBA00022884"/>
    </source>
</evidence>
<evidence type="ECO:0000256" key="6">
    <source>
        <dbReference type="ARBA" id="ARBA00035197"/>
    </source>
</evidence>
<feature type="compositionally biased region" description="Basic residues" evidence="8">
    <location>
        <begin position="1"/>
        <end position="22"/>
    </location>
</feature>
<organism evidence="9 10">
    <name type="scientific">Persicimonas caeni</name>
    <dbReference type="NCBI Taxonomy" id="2292766"/>
    <lineage>
        <taxon>Bacteria</taxon>
        <taxon>Deltaproteobacteria</taxon>
        <taxon>Bradymonadales</taxon>
        <taxon>Bradymonadaceae</taxon>
        <taxon>Persicimonas</taxon>
    </lineage>
</organism>
<dbReference type="RefSeq" id="WP_141201360.1">
    <property type="nucleotide sequence ID" value="NZ_CP041186.1"/>
</dbReference>
<evidence type="ECO:0000256" key="1">
    <source>
        <dbReference type="ARBA" id="ARBA00007116"/>
    </source>
</evidence>
<dbReference type="AlphaFoldDB" id="A0A4Y6Q369"/>
<sequence>MLKKRELKSKRQRRKRSIRKKILGTPNRPRLSVYRSNKHIYAQVIDDINGHTVASASTVDKEMRDDVADLEKEEQARQIGKRLAERVKEKGIEKVVFDRNGFIYHGRVAAVADGAREGGLEF</sequence>
<dbReference type="Pfam" id="PF00861">
    <property type="entry name" value="Ribosomal_L18p"/>
    <property type="match status" value="1"/>
</dbReference>
<evidence type="ECO:0000313" key="10">
    <source>
        <dbReference type="Proteomes" id="UP000315995"/>
    </source>
</evidence>
<keyword evidence="2 7" id="KW-0699">rRNA-binding</keyword>
<dbReference type="HAMAP" id="MF_01337_B">
    <property type="entry name" value="Ribosomal_uL18_B"/>
    <property type="match status" value="1"/>
</dbReference>
<evidence type="ECO:0000256" key="8">
    <source>
        <dbReference type="SAM" id="MobiDB-lite"/>
    </source>
</evidence>
<dbReference type="EMBL" id="CP041186">
    <property type="protein sequence ID" value="QDG54919.1"/>
    <property type="molecule type" value="Genomic_DNA"/>
</dbReference>
<dbReference type="InterPro" id="IPR005484">
    <property type="entry name" value="Ribosomal_uL18_bac/plant/anim"/>
</dbReference>